<evidence type="ECO:0008006" key="3">
    <source>
        <dbReference type="Google" id="ProtNLM"/>
    </source>
</evidence>
<dbReference type="OrthoDB" id="4437053at2"/>
<evidence type="ECO:0000313" key="2">
    <source>
        <dbReference type="Proteomes" id="UP000184471"/>
    </source>
</evidence>
<keyword evidence="2" id="KW-1185">Reference proteome</keyword>
<organism evidence="1 2">
    <name type="scientific">Geodermatophilus nigrescens</name>
    <dbReference type="NCBI Taxonomy" id="1070870"/>
    <lineage>
        <taxon>Bacteria</taxon>
        <taxon>Bacillati</taxon>
        <taxon>Actinomycetota</taxon>
        <taxon>Actinomycetes</taxon>
        <taxon>Geodermatophilales</taxon>
        <taxon>Geodermatophilaceae</taxon>
        <taxon>Geodermatophilus</taxon>
    </lineage>
</organism>
<dbReference type="AlphaFoldDB" id="A0A1M5IK92"/>
<dbReference type="Proteomes" id="UP000184471">
    <property type="component" value="Unassembled WGS sequence"/>
</dbReference>
<accession>A0A1M5IK92</accession>
<gene>
    <name evidence="1" type="ORF">SAMN05444351_2101</name>
</gene>
<dbReference type="RefSeq" id="WP_073420091.1">
    <property type="nucleotide sequence ID" value="NZ_FQVX01000002.1"/>
</dbReference>
<protein>
    <recommendedName>
        <fullName evidence="3">Radical SAM domain-containing protein</fullName>
    </recommendedName>
</protein>
<name>A0A1M5IK92_9ACTN</name>
<proteinExistence type="predicted"/>
<sequence>MTRSSSTATATATAARVRAWVRGAREATRPVPRLKAAALARRWAELPESARTPAQLVGRHAVGCEGTHGVFPKCDFTCTPCYHSADANKVRVDGGHTVAQVEAQMALLEELRGPHGHAQLIGGEVSLLDPDAHAETLLAMRRHGREPMSMTHGDFSEDYLRRLVLGPDGRPRLRRVSFAAHMDSLMRGRRGLPRPRSEADLLPFRRAFVEMFRRLRDEHGVRSYLAHNMTVTPSNLGQVAEVARTTPPLGYDMISFQPAAFVGDQRRWKEGFREHTSDDVWAEVERGMGTRLPWRALQMGDPRCNRTAWGWLVGERFVPVLDDTDPRDLAVRDAFLARFGGLQVSNTPPSVLVPRLLRAVAANLGVLPLALGWLRRALRRSGGVRALVRARGRVRPFTVVMHSFMDAAEVAPAWELMERGEVAEDPAVRAVQERLGACVYAMAHPEQGRTVPACVQHSVLDPGENRELRKLLPLVEVRQPVA</sequence>
<dbReference type="EMBL" id="FQVX01000002">
    <property type="protein sequence ID" value="SHG28469.1"/>
    <property type="molecule type" value="Genomic_DNA"/>
</dbReference>
<reference evidence="1 2" key="1">
    <citation type="submission" date="2016-11" db="EMBL/GenBank/DDBJ databases">
        <authorList>
            <person name="Jaros S."/>
            <person name="Januszkiewicz K."/>
            <person name="Wedrychowicz H."/>
        </authorList>
    </citation>
    <scope>NUCLEOTIDE SEQUENCE [LARGE SCALE GENOMIC DNA]</scope>
    <source>
        <strain evidence="1 2">DSM 45408</strain>
    </source>
</reference>
<evidence type="ECO:0000313" key="1">
    <source>
        <dbReference type="EMBL" id="SHG28469.1"/>
    </source>
</evidence>